<feature type="domain" description="Disease resistance protein winged helix" evidence="8">
    <location>
        <begin position="429"/>
        <end position="501"/>
    </location>
</feature>
<dbReference type="Pfam" id="PF25019">
    <property type="entry name" value="LRR_R13L1-DRL21"/>
    <property type="match status" value="1"/>
</dbReference>
<dbReference type="GO" id="GO:0043531">
    <property type="term" value="F:ADP binding"/>
    <property type="evidence" value="ECO:0007669"/>
    <property type="project" value="InterPro"/>
</dbReference>
<evidence type="ECO:0000259" key="6">
    <source>
        <dbReference type="Pfam" id="PF00931"/>
    </source>
</evidence>
<dbReference type="eggNOG" id="KOG4658">
    <property type="taxonomic scope" value="Eukaryota"/>
</dbReference>
<keyword evidence="4" id="KW-0611">Plant defense</keyword>
<evidence type="ECO:0000313" key="12">
    <source>
        <dbReference type="Proteomes" id="UP000008827"/>
    </source>
</evidence>
<dbReference type="ExpressionAtlas" id="K7KKB6">
    <property type="expression patterns" value="baseline and differential"/>
</dbReference>
<dbReference type="InterPro" id="IPR032675">
    <property type="entry name" value="LRR_dom_sf"/>
</dbReference>
<evidence type="ECO:0000256" key="4">
    <source>
        <dbReference type="ARBA" id="ARBA00022821"/>
    </source>
</evidence>
<gene>
    <name evidence="11" type="primary">LOC100781872</name>
    <name evidence="10" type="ORF">GLYMA_04G137800</name>
</gene>
<keyword evidence="5" id="KW-0067">ATP-binding</keyword>
<feature type="domain" description="R13L1/DRL21-like LRR repeat region" evidence="9">
    <location>
        <begin position="685"/>
        <end position="827"/>
    </location>
</feature>
<evidence type="ECO:0000256" key="1">
    <source>
        <dbReference type="ARBA" id="ARBA00022614"/>
    </source>
</evidence>
<organism evidence="11">
    <name type="scientific">Glycine max</name>
    <name type="common">Soybean</name>
    <name type="synonym">Glycine hispida</name>
    <dbReference type="NCBI Taxonomy" id="3847"/>
    <lineage>
        <taxon>Eukaryota</taxon>
        <taxon>Viridiplantae</taxon>
        <taxon>Streptophyta</taxon>
        <taxon>Embryophyta</taxon>
        <taxon>Tracheophyta</taxon>
        <taxon>Spermatophyta</taxon>
        <taxon>Magnoliopsida</taxon>
        <taxon>eudicotyledons</taxon>
        <taxon>Gunneridae</taxon>
        <taxon>Pentapetalae</taxon>
        <taxon>rosids</taxon>
        <taxon>fabids</taxon>
        <taxon>Fabales</taxon>
        <taxon>Fabaceae</taxon>
        <taxon>Papilionoideae</taxon>
        <taxon>50 kb inversion clade</taxon>
        <taxon>NPAAA clade</taxon>
        <taxon>indigoferoid/millettioid clade</taxon>
        <taxon>Phaseoleae</taxon>
        <taxon>Glycine</taxon>
        <taxon>Glycine subgen. Soja</taxon>
    </lineage>
</organism>
<dbReference type="SUPFAM" id="SSF52058">
    <property type="entry name" value="L domain-like"/>
    <property type="match status" value="1"/>
</dbReference>
<dbReference type="AlphaFoldDB" id="K7KKB6"/>
<dbReference type="InterPro" id="IPR002182">
    <property type="entry name" value="NB-ARC"/>
</dbReference>
<dbReference type="Gene3D" id="3.40.50.300">
    <property type="entry name" value="P-loop containing nucleotide triphosphate hydrolases"/>
    <property type="match status" value="1"/>
</dbReference>
<proteinExistence type="predicted"/>
<keyword evidence="1" id="KW-0433">Leucine-rich repeat</keyword>
<keyword evidence="12" id="KW-1185">Reference proteome</keyword>
<dbReference type="CDD" id="cd14798">
    <property type="entry name" value="RX-CC_like"/>
    <property type="match status" value="1"/>
</dbReference>
<dbReference type="Gene3D" id="1.10.8.430">
    <property type="entry name" value="Helical domain of apoptotic protease-activating factors"/>
    <property type="match status" value="1"/>
</dbReference>
<dbReference type="InterPro" id="IPR042197">
    <property type="entry name" value="Apaf_helical"/>
</dbReference>
<keyword evidence="2" id="KW-0677">Repeat</keyword>
<keyword evidence="3" id="KW-0547">Nucleotide-binding</keyword>
<dbReference type="Gramene" id="KRH62859">
    <property type="protein sequence ID" value="KRH62859"/>
    <property type="gene ID" value="GLYMA_04G137800"/>
</dbReference>
<dbReference type="PRINTS" id="PR00364">
    <property type="entry name" value="DISEASERSIST"/>
</dbReference>
<dbReference type="Pfam" id="PF18052">
    <property type="entry name" value="Rx_N"/>
    <property type="match status" value="1"/>
</dbReference>
<evidence type="ECO:0000313" key="11">
    <source>
        <dbReference type="EnsemblPlants" id="KRH62859"/>
    </source>
</evidence>
<dbReference type="PANTHER" id="PTHR36766:SF38">
    <property type="entry name" value="DISEASE RESISTANCE PROTEIN RGA3"/>
    <property type="match status" value="1"/>
</dbReference>
<dbReference type="InterPro" id="IPR056789">
    <property type="entry name" value="LRR_R13L1-DRL21"/>
</dbReference>
<dbReference type="InterPro" id="IPR058922">
    <property type="entry name" value="WHD_DRP"/>
</dbReference>
<dbReference type="Pfam" id="PF23559">
    <property type="entry name" value="WHD_DRP"/>
    <property type="match status" value="1"/>
</dbReference>
<evidence type="ECO:0000259" key="7">
    <source>
        <dbReference type="Pfam" id="PF18052"/>
    </source>
</evidence>
<dbReference type="Proteomes" id="UP000008827">
    <property type="component" value="Chromosome 4"/>
</dbReference>
<protein>
    <submittedName>
        <fullName evidence="10 11">Uncharacterized protein</fullName>
    </submittedName>
</protein>
<dbReference type="InterPro" id="IPR027417">
    <property type="entry name" value="P-loop_NTPase"/>
</dbReference>
<feature type="domain" description="Disease resistance N-terminal" evidence="7">
    <location>
        <begin position="14"/>
        <end position="100"/>
    </location>
</feature>
<evidence type="ECO:0000313" key="10">
    <source>
        <dbReference type="EMBL" id="KRH62859.1"/>
    </source>
</evidence>
<evidence type="ECO:0000259" key="9">
    <source>
        <dbReference type="Pfam" id="PF25019"/>
    </source>
</evidence>
<dbReference type="GO" id="GO:0005524">
    <property type="term" value="F:ATP binding"/>
    <property type="evidence" value="ECO:0007669"/>
    <property type="project" value="UniProtKB-KW"/>
</dbReference>
<dbReference type="SUPFAM" id="SSF52540">
    <property type="entry name" value="P-loop containing nucleoside triphosphate hydrolases"/>
    <property type="match status" value="1"/>
</dbReference>
<evidence type="ECO:0000259" key="8">
    <source>
        <dbReference type="Pfam" id="PF23559"/>
    </source>
</evidence>
<feature type="domain" description="NB-ARC" evidence="6">
    <location>
        <begin position="194"/>
        <end position="342"/>
    </location>
</feature>
<accession>K7KKB6</accession>
<dbReference type="InterPro" id="IPR041118">
    <property type="entry name" value="Rx_N"/>
</dbReference>
<dbReference type="GO" id="GO:0098542">
    <property type="term" value="P:defense response to other organism"/>
    <property type="evidence" value="ECO:0000318"/>
    <property type="project" value="GO_Central"/>
</dbReference>
<sequence length="865" mass="99299">MLVQNFIWQRMEAIVRIVLQNLNSFSQEEFGIIWNLKDDIQRMKRTVSAIKAVCQDAGAKANNLQVSNWLEELKDVLYDADDLLEDISIKVLERKAMGGNSLLREVKIFFSHSNKIVYGFKLGHEMKEIRKRLEDIAKNKTTLQLTDCPRETPIGCTEQRQTYSFVRKDEVIGREEEKKLLTSYLLHPDASVADNVCVVPIVGIGGLGKTTLAQLVYNDNAVQRYFEEKLWVCVSDEFDIKKIAQKMIGDDKNSEIEQVQQDLRNKIQGRKYLLVLDDVWNEDRELWLKLKSLVMEGGKGSIIIVTTRSRTVAKIMATHPPIFLKGLDLERSLKLFSHVAFDGGKEPNDRELLAIGRDIVKKCAGVPLAIRTIGSLLYSRNLGRSDWLYFKEVEFSQIDLQKDKIFAILKLSYDHLPSFLKQCFAYCSLFPKGFEFDKKTLIQLWLAEGFIRPSNDNRCEEDVGHEYFMNLLLMSLFQEVTTDDYGDISTCKMHDLIHDLAQLVVGKEYAIFEGKKENLGNRTRYLSSRTSLHFAKTSSSYKLRTVIVLQQPLYGSKNLDPLHVHFPFLLSLKCLRVLTICGSDIIKIPKSIRELKHLRYLDLSRNHFLVNLPPDVTSLHNLQTLKLSRCLKLKELPSDINKSLRHLELNECEELTCMPCGLGQLTHLQTLTHFLLGHKNENGDISELSGLNSLKGKLVIKWLDSLRDNAEEVESAKVLLEKKHLQELELWWWHDENVEPPLQWEDPIAEGRILFQKSDEKILQCLQPHHSIKRLVINGYCGESLPDWVGNLSSLLSLEISNCSGLKSLPEGICKLKSLQQLCVYNCSLLERRYRRISGEDWPKIAHIPKVMVSAYTPSALKYIN</sequence>
<dbReference type="PaxDb" id="3847-GLYMA04G29220.3"/>
<reference evidence="11" key="2">
    <citation type="submission" date="2018-02" db="UniProtKB">
        <authorList>
            <consortium name="EnsemblPlants"/>
        </authorList>
    </citation>
    <scope>IDENTIFICATION</scope>
    <source>
        <strain evidence="11">Williams 82</strain>
    </source>
</reference>
<dbReference type="Gene3D" id="1.20.5.4130">
    <property type="match status" value="1"/>
</dbReference>
<dbReference type="InterPro" id="IPR036388">
    <property type="entry name" value="WH-like_DNA-bd_sf"/>
</dbReference>
<dbReference type="SMR" id="K7KKB6"/>
<dbReference type="InterPro" id="IPR038005">
    <property type="entry name" value="RX-like_CC"/>
</dbReference>
<dbReference type="Gene3D" id="3.80.10.10">
    <property type="entry name" value="Ribonuclease Inhibitor"/>
    <property type="match status" value="1"/>
</dbReference>
<dbReference type="Gene3D" id="1.10.10.10">
    <property type="entry name" value="Winged helix-like DNA-binding domain superfamily/Winged helix DNA-binding domain"/>
    <property type="match status" value="1"/>
</dbReference>
<evidence type="ECO:0000256" key="2">
    <source>
        <dbReference type="ARBA" id="ARBA00022737"/>
    </source>
</evidence>
<dbReference type="EnsemblPlants" id="KRH62859">
    <property type="protein sequence ID" value="KRH62859"/>
    <property type="gene ID" value="GLYMA_04G137800"/>
</dbReference>
<dbReference type="Pfam" id="PF00931">
    <property type="entry name" value="NB-ARC"/>
    <property type="match status" value="1"/>
</dbReference>
<evidence type="ECO:0000256" key="3">
    <source>
        <dbReference type="ARBA" id="ARBA00022741"/>
    </source>
</evidence>
<reference evidence="10 11" key="1">
    <citation type="journal article" date="2010" name="Nature">
        <title>Genome sequence of the palaeopolyploid soybean.</title>
        <authorList>
            <person name="Schmutz J."/>
            <person name="Cannon S.B."/>
            <person name="Schlueter J."/>
            <person name="Ma J."/>
            <person name="Mitros T."/>
            <person name="Nelson W."/>
            <person name="Hyten D.L."/>
            <person name="Song Q."/>
            <person name="Thelen J.J."/>
            <person name="Cheng J."/>
            <person name="Xu D."/>
            <person name="Hellsten U."/>
            <person name="May G.D."/>
            <person name="Yu Y."/>
            <person name="Sakurai T."/>
            <person name="Umezawa T."/>
            <person name="Bhattacharyya M.K."/>
            <person name="Sandhu D."/>
            <person name="Valliyodan B."/>
            <person name="Lindquist E."/>
            <person name="Peto M."/>
            <person name="Grant D."/>
            <person name="Shu S."/>
            <person name="Goodstein D."/>
            <person name="Barry K."/>
            <person name="Futrell-Griggs M."/>
            <person name="Abernathy B."/>
            <person name="Du J."/>
            <person name="Tian Z."/>
            <person name="Zhu L."/>
            <person name="Gill N."/>
            <person name="Joshi T."/>
            <person name="Libault M."/>
            <person name="Sethuraman A."/>
            <person name="Zhang X.-C."/>
            <person name="Shinozaki K."/>
            <person name="Nguyen H.T."/>
            <person name="Wing R.A."/>
            <person name="Cregan P."/>
            <person name="Specht J."/>
            <person name="Grimwood J."/>
            <person name="Rokhsar D."/>
            <person name="Stacey G."/>
            <person name="Shoemaker R.C."/>
            <person name="Jackson S.A."/>
        </authorList>
    </citation>
    <scope>NUCLEOTIDE SEQUENCE [LARGE SCALE GENOMIC DNA]</scope>
    <source>
        <strain evidence="11">cv. Williams 82</strain>
        <tissue evidence="10">Callus</tissue>
    </source>
</reference>
<name>K7KKB6_SOYBN</name>
<dbReference type="PANTHER" id="PTHR36766">
    <property type="entry name" value="PLANT BROAD-SPECTRUM MILDEW RESISTANCE PROTEIN RPW8"/>
    <property type="match status" value="1"/>
</dbReference>
<dbReference type="FunFam" id="1.10.10.10:FF:000322">
    <property type="entry name" value="Probable disease resistance protein At1g63360"/>
    <property type="match status" value="1"/>
</dbReference>
<evidence type="ECO:0000256" key="5">
    <source>
        <dbReference type="ARBA" id="ARBA00022840"/>
    </source>
</evidence>
<dbReference type="EMBL" id="CM000837">
    <property type="protein sequence ID" value="KRH62859.1"/>
    <property type="molecule type" value="Genomic_DNA"/>
</dbReference>
<reference evidence="10" key="3">
    <citation type="submission" date="2018-07" db="EMBL/GenBank/DDBJ databases">
        <title>WGS assembly of Glycine max.</title>
        <authorList>
            <person name="Schmutz J."/>
            <person name="Cannon S."/>
            <person name="Schlueter J."/>
            <person name="Ma J."/>
            <person name="Mitros T."/>
            <person name="Nelson W."/>
            <person name="Hyten D."/>
            <person name="Song Q."/>
            <person name="Thelen J."/>
            <person name="Cheng J."/>
            <person name="Xu D."/>
            <person name="Hellsten U."/>
            <person name="May G."/>
            <person name="Yu Y."/>
            <person name="Sakurai T."/>
            <person name="Umezawa T."/>
            <person name="Bhattacharyya M."/>
            <person name="Sandhu D."/>
            <person name="Valliyodan B."/>
            <person name="Lindquist E."/>
            <person name="Peto M."/>
            <person name="Grant D."/>
            <person name="Shu S."/>
            <person name="Goodstein D."/>
            <person name="Barry K."/>
            <person name="Futrell-Griggs M."/>
            <person name="Abernathy B."/>
            <person name="Du J."/>
            <person name="Tian Z."/>
            <person name="Zhu L."/>
            <person name="Gill N."/>
            <person name="Joshi T."/>
            <person name="Libault M."/>
            <person name="Sethuraman A."/>
            <person name="Zhang X."/>
            <person name="Shinozaki K."/>
            <person name="Nguyen H."/>
            <person name="Wing R."/>
            <person name="Cregan P."/>
            <person name="Specht J."/>
            <person name="Grimwood J."/>
            <person name="Rokhsar D."/>
            <person name="Stacey G."/>
            <person name="Shoemaker R."/>
            <person name="Jackson S."/>
        </authorList>
    </citation>
    <scope>NUCLEOTIDE SEQUENCE</scope>
    <source>
        <tissue evidence="10">Callus</tissue>
    </source>
</reference>